<protein>
    <submittedName>
        <fullName evidence="2">LysM domain protein</fullName>
    </submittedName>
</protein>
<comment type="caution">
    <text evidence="2">The sequence shown here is derived from an EMBL/GenBank/DDBJ whole genome shotgun (WGS) entry which is preliminary data.</text>
</comment>
<sequence>MTIGKSLQSKRLEKKLSLTDVSHSLKIDEKTLQQIEADNFTGLNPVVVRSYIRQYASLLGLDGAKLLDAYTKSAAQAKAPATQQAAPVQKVQQAAAPAPKKKTEAEIKLAKAQKAVANSHSVRGLKSIFNLFDKINLDKFLKYGIWVIMGLAVAGSVAKGFTTAASKISANQSSSVSSSSSSSQDKKQPPKKDDQPSSPAPDDQSSQSSAQSSSSQADEANSSSSSSAQKASSSSSAAQSSSSSASSQSSQAAEASSSSENATE</sequence>
<dbReference type="InterPro" id="IPR050400">
    <property type="entry name" value="Bact_Cytoskel_RodZ"/>
</dbReference>
<gene>
    <name evidence="2" type="ORF">BN146_06570</name>
</gene>
<dbReference type="RefSeq" id="WP_009558133.1">
    <property type="nucleotide sequence ID" value="NZ_CALZ01000102.1"/>
</dbReference>
<proteinExistence type="predicted"/>
<evidence type="ECO:0000313" key="3">
    <source>
        <dbReference type="Proteomes" id="UP000009325"/>
    </source>
</evidence>
<dbReference type="PANTHER" id="PTHR34475:SF1">
    <property type="entry name" value="CYTOSKELETON PROTEIN RODZ"/>
    <property type="match status" value="1"/>
</dbReference>
<name>K0NPY7_9LACO</name>
<evidence type="ECO:0000313" key="2">
    <source>
        <dbReference type="EMBL" id="CCK83899.1"/>
    </source>
</evidence>
<evidence type="ECO:0000256" key="1">
    <source>
        <dbReference type="SAM" id="MobiDB-lite"/>
    </source>
</evidence>
<dbReference type="GO" id="GO:0003677">
    <property type="term" value="F:DNA binding"/>
    <property type="evidence" value="ECO:0007669"/>
    <property type="project" value="InterPro"/>
</dbReference>
<accession>K0NPY7</accession>
<feature type="compositionally biased region" description="Basic and acidic residues" evidence="1">
    <location>
        <begin position="184"/>
        <end position="195"/>
    </location>
</feature>
<feature type="region of interest" description="Disordered" evidence="1">
    <location>
        <begin position="168"/>
        <end position="264"/>
    </location>
</feature>
<dbReference type="PANTHER" id="PTHR34475">
    <property type="match status" value="1"/>
</dbReference>
<organism evidence="2 3">
    <name type="scientific">Lactobacillus equicursoris 66c</name>
    <dbReference type="NCBI Taxonomy" id="872326"/>
    <lineage>
        <taxon>Bacteria</taxon>
        <taxon>Bacillati</taxon>
        <taxon>Bacillota</taxon>
        <taxon>Bacilli</taxon>
        <taxon>Lactobacillales</taxon>
        <taxon>Lactobacillaceae</taxon>
        <taxon>Lactobacillus</taxon>
    </lineage>
</organism>
<reference evidence="2 3" key="1">
    <citation type="submission" date="2012-08" db="EMBL/GenBank/DDBJ databases">
        <title>Draft Genome Sequences of Lactobacillus equicursoris CIP 110162T, isolated from thoroughbred racehorse feces and Lactobacillus sp. CRBIP 24.137 isolated from urine of human.</title>
        <authorList>
            <person name="Cousin S."/>
            <person name="Loux V."/>
            <person name="Ma L."/>
            <person name="Creno S."/>
            <person name="Clermont D."/>
            <person name="Bizet C."/>
            <person name="Bouchier C."/>
        </authorList>
    </citation>
    <scope>NUCLEOTIDE SEQUENCE [LARGE SCALE GENOMIC DNA]</scope>
    <source>
        <strain evidence="2 3">66c</strain>
    </source>
</reference>
<dbReference type="Proteomes" id="UP000009325">
    <property type="component" value="Unassembled WGS sequence"/>
</dbReference>
<feature type="compositionally biased region" description="Low complexity" evidence="1">
    <location>
        <begin position="168"/>
        <end position="183"/>
    </location>
</feature>
<dbReference type="OrthoDB" id="10017680at2"/>
<dbReference type="Gene3D" id="1.10.260.40">
    <property type="entry name" value="lambda repressor-like DNA-binding domains"/>
    <property type="match status" value="1"/>
</dbReference>
<dbReference type="InterPro" id="IPR010982">
    <property type="entry name" value="Lambda_DNA-bd_dom_sf"/>
</dbReference>
<dbReference type="AlphaFoldDB" id="K0NPY7"/>
<dbReference type="Pfam" id="PF13413">
    <property type="entry name" value="HTH_25"/>
    <property type="match status" value="1"/>
</dbReference>
<dbReference type="EMBL" id="CALZ01000102">
    <property type="protein sequence ID" value="CCK83899.1"/>
    <property type="molecule type" value="Genomic_DNA"/>
</dbReference>
<feature type="compositionally biased region" description="Low complexity" evidence="1">
    <location>
        <begin position="196"/>
        <end position="264"/>
    </location>
</feature>